<evidence type="ECO:0000313" key="3">
    <source>
        <dbReference type="Proteomes" id="UP000235388"/>
    </source>
</evidence>
<organism evidence="2 3">
    <name type="scientific">Puccinia coronata f. sp. avenae</name>
    <dbReference type="NCBI Taxonomy" id="200324"/>
    <lineage>
        <taxon>Eukaryota</taxon>
        <taxon>Fungi</taxon>
        <taxon>Dikarya</taxon>
        <taxon>Basidiomycota</taxon>
        <taxon>Pucciniomycotina</taxon>
        <taxon>Pucciniomycetes</taxon>
        <taxon>Pucciniales</taxon>
        <taxon>Pucciniaceae</taxon>
        <taxon>Puccinia</taxon>
    </lineage>
</organism>
<proteinExistence type="predicted"/>
<evidence type="ECO:0000313" key="2">
    <source>
        <dbReference type="EMBL" id="PLW16846.1"/>
    </source>
</evidence>
<evidence type="ECO:0000256" key="1">
    <source>
        <dbReference type="SAM" id="MobiDB-lite"/>
    </source>
</evidence>
<dbReference type="Proteomes" id="UP000235388">
    <property type="component" value="Unassembled WGS sequence"/>
</dbReference>
<dbReference type="AlphaFoldDB" id="A0A2N5SUE5"/>
<accession>A0A2N5SUE5</accession>
<comment type="caution">
    <text evidence="2">The sequence shown here is derived from an EMBL/GenBank/DDBJ whole genome shotgun (WGS) entry which is preliminary data.</text>
</comment>
<sequence>MYAQMDNKPKPLSSSPEPPLTRTPSPANTPDHYTDEPMILNSPFIPASSSLVPRDTDENDTPTTTPVSTLSNNPDYNAASRAYFERHGGHFQAFLRSCGIGKEDRQTRNILDAHQITEWTVFLHTTVDDHLHWGLELPIAQRLVRGGRKTLLALQEIDSSEDDVDPTG</sequence>
<dbReference type="EMBL" id="PGCJ01000861">
    <property type="protein sequence ID" value="PLW16846.1"/>
    <property type="molecule type" value="Genomic_DNA"/>
</dbReference>
<reference evidence="2 3" key="1">
    <citation type="submission" date="2017-11" db="EMBL/GenBank/DDBJ databases">
        <title>De novo assembly and phasing of dikaryotic genomes from two isolates of Puccinia coronata f. sp. avenae, the causal agent of oat crown rust.</title>
        <authorList>
            <person name="Miller M.E."/>
            <person name="Zhang Y."/>
            <person name="Omidvar V."/>
            <person name="Sperschneider J."/>
            <person name="Schwessinger B."/>
            <person name="Raley C."/>
            <person name="Palmer J.M."/>
            <person name="Garnica D."/>
            <person name="Upadhyaya N."/>
            <person name="Rathjen J."/>
            <person name="Taylor J.M."/>
            <person name="Park R.F."/>
            <person name="Dodds P.N."/>
            <person name="Hirsch C.D."/>
            <person name="Kianian S.F."/>
            <person name="Figueroa M."/>
        </authorList>
    </citation>
    <scope>NUCLEOTIDE SEQUENCE [LARGE SCALE GENOMIC DNA]</scope>
    <source>
        <strain evidence="2">12NC29</strain>
    </source>
</reference>
<protein>
    <submittedName>
        <fullName evidence="2">Uncharacterized protein</fullName>
    </submittedName>
</protein>
<name>A0A2N5SUE5_9BASI</name>
<gene>
    <name evidence="2" type="ORF">PCANC_09433</name>
</gene>
<keyword evidence="3" id="KW-1185">Reference proteome</keyword>
<feature type="region of interest" description="Disordered" evidence="1">
    <location>
        <begin position="1"/>
        <end position="73"/>
    </location>
</feature>